<evidence type="ECO:0000256" key="2">
    <source>
        <dbReference type="ARBA" id="ARBA00022692"/>
    </source>
</evidence>
<dbReference type="SUPFAM" id="SSF49313">
    <property type="entry name" value="Cadherin-like"/>
    <property type="match status" value="2"/>
</dbReference>
<dbReference type="PATRIC" id="fig|1386089.3.peg.1699"/>
<sequence>MMPRSTVPGDRTATWPQAGSMGRHLARLAVLCVVALVGALVSPMASQATTAPTELRYACALKSNGNLRAVATASDCGKNETLVTFKPGPVRVCVQPSGSSRYVTSFSKCRPPALQLTLPPTSGVVYFCADASSGVLRYVTDPVLCTSSEVPYQVTPNDAAPRVISTSPADGATHVSTTTNVTITFSEPVTVVPDSVTMTCDGVAQPVSEAGSPGTTLTLDPQGDLTPGALCSVTVPASGVSDVDTNDPPDNPAADYTFSFTVDAAPTLLSSTPADGATDVQASASITLTFSEPVDVAAGAFTLTCGGSSRAVTVTGSGTDTVTVHPAAALPLTTTCSLTAPASSITDVDTGDPPDQLTAPISIGFTTLDLAPTVVSTSPTDNAANVATNTSITVTFSEPVDTTATPVALSCGGDPKTYTATGSGTTTLTIAPDASLPTGSVCTVTVTAAAISDVDGVDPPDHLASDYTFSFTTDAPPAVVSTSPADGASGVDPGSNVVVTFTEPVTVTSSSFVLTCGGSPVGYALSGSGSDTVTLNPTADLPGTSSCTVKVVGSQVSDVDTGDPPDTMTSDVSATFTTVDTAPAVASTSPADGATDASSGANIVITFTESVTTTDAAFAVACPTGTPVAFTLSGSPGSTITLDPTDPLPPGATCTVSITATGVHDTDPIDPPDTMASDVSFSFTVSPNAAPTDLALSNAAVAENQPVGTTVGTLSTTDPDAGDTFTYSLVSGAGDTDNGSFSISGDTLATAASFDFETKNSYSVRIQTKDSAGNTFAKSFTITVTDVNEAPTGLALSNAAVDENKPSGTAVGTLSTTDPDAGDTFTYSLVSGAGGTDNASFQISGDTLQTAASFDFETKAVYSVRIQTKDSGGLTYETSFTITVNNVNDPPVAATDTYTGAVGNTLAVLGTTGTGPKVTLSGNLLLANDTDQDGDPLTVTAGTTTSTRGGTATINADGSFTFLPAVGDKSVTDTFTYTVSDGQASATGTVSVAIGSDLVWYVDSAYGGAQSDGRSGRPLTSLSTLDGAGGSGDVDSAGDVIFVYPGSGSYAGGLPLEGNQRLWGQPNGLVLGGSTIVAAGGTNPVITNASGNGIDLATGADVQGVDVTGASGDGIHAEAIGAATVGTTTPVTVSTSGADGVDINGQSGGAATITIGATVTGSAGRSVNVSGRTGGTVSFTGPVTGPAVALSSNSGAAVAFSGKLAISTTSAGAFTATGGGTVSATSTTSTLSSTTGTALTVDGVTIGTGGLTFKSVSANGAVNGIRLNNTGTTAGLTVLGGGSAAQGGDASGGTIQNTTGAGVSLTSTKNVSLTNLTVTGTPNAPGIDGTGVSGFSFVSGTISGNGTASHNALHSGIAFNDDGPTIANVTDAFTVSKSNLVGAYGGGIHVVNRSGILTSVTVTNNTVQSPAASADSAGSGILFDLSGSSTTTAAIGSGSISGNSVTGYPNGGGIILLGGNPASSSGPVANFGSSGSHLAINGNLVAGASAANPMSTQCIEVALTGRGTSYVDVTSNGTAGSPLGLNRGTCVSIDVTGAHVLNSAITGNYVKPQTQISGSFGIAGGTDKRVLSDLTTLDSAVLNATISNNTVSSTDSSGIRFLANSTGTLNARVQNNNVAAPSTTASAAGIRVDSGTSSGTAADTNVCLQISSNTTAGSTGVGTVTPGIGLRKQGTVSTTNDFGVVGLPNNPSTAAQTESYVSGQNPLSASGTFGTGGAAVISGSNFIPCTLAF</sequence>
<dbReference type="SMART" id="SM00710">
    <property type="entry name" value="PbH1"/>
    <property type="match status" value="11"/>
</dbReference>
<dbReference type="PRINTS" id="PR00205">
    <property type="entry name" value="CADHERIN"/>
</dbReference>
<keyword evidence="4" id="KW-0472">Membrane</keyword>
<dbReference type="SMART" id="SM00736">
    <property type="entry name" value="CADG"/>
    <property type="match status" value="2"/>
</dbReference>
<comment type="caution">
    <text evidence="7">The sequence shown here is derived from an EMBL/GenBank/DDBJ whole genome shotgun (WGS) entry which is preliminary data.</text>
</comment>
<dbReference type="Gene3D" id="2.60.40.1220">
    <property type="match status" value="2"/>
</dbReference>
<dbReference type="Proteomes" id="UP000019489">
    <property type="component" value="Unassembled WGS sequence"/>
</dbReference>
<dbReference type="PROSITE" id="PS50268">
    <property type="entry name" value="CADHERIN_2"/>
    <property type="match status" value="2"/>
</dbReference>
<dbReference type="PANTHER" id="PTHR24028:SF328">
    <property type="entry name" value="CADHERIN-3"/>
    <property type="match status" value="1"/>
</dbReference>
<dbReference type="eggNOG" id="COG2372">
    <property type="taxonomic scope" value="Bacteria"/>
</dbReference>
<dbReference type="Pfam" id="PF13205">
    <property type="entry name" value="Big_5"/>
    <property type="match status" value="5"/>
</dbReference>
<dbReference type="eggNOG" id="COG2931">
    <property type="taxonomic scope" value="Bacteria"/>
</dbReference>
<dbReference type="InterPro" id="IPR006644">
    <property type="entry name" value="Cadg"/>
</dbReference>
<dbReference type="Gene3D" id="2.60.40.60">
    <property type="entry name" value="Cadherins"/>
    <property type="match status" value="2"/>
</dbReference>
<name>W9GE09_9MICO</name>
<dbReference type="Pfam" id="PF00028">
    <property type="entry name" value="Cadherin"/>
    <property type="match status" value="2"/>
</dbReference>
<evidence type="ECO:0000313" key="8">
    <source>
        <dbReference type="Proteomes" id="UP000019489"/>
    </source>
</evidence>
<keyword evidence="2" id="KW-0812">Transmembrane</keyword>
<dbReference type="PANTHER" id="PTHR24028">
    <property type="entry name" value="CADHERIN-87A"/>
    <property type="match status" value="1"/>
</dbReference>
<dbReference type="InterPro" id="IPR006626">
    <property type="entry name" value="PbH1"/>
</dbReference>
<dbReference type="eggNOG" id="COG3209">
    <property type="taxonomic scope" value="Bacteria"/>
</dbReference>
<evidence type="ECO:0000256" key="3">
    <source>
        <dbReference type="ARBA" id="ARBA00022729"/>
    </source>
</evidence>
<dbReference type="GO" id="GO:0005509">
    <property type="term" value="F:calcium ion binding"/>
    <property type="evidence" value="ECO:0007669"/>
    <property type="project" value="InterPro"/>
</dbReference>
<evidence type="ECO:0000256" key="4">
    <source>
        <dbReference type="ARBA" id="ARBA00022989"/>
    </source>
</evidence>
<comment type="subcellular location">
    <subcellularLocation>
        <location evidence="1">Membrane</location>
        <topology evidence="1">Single-pass membrane protein</topology>
    </subcellularLocation>
</comment>
<keyword evidence="8" id="KW-1185">Reference proteome</keyword>
<feature type="domain" description="Cadherin" evidence="6">
    <location>
        <begin position="801"/>
        <end position="893"/>
    </location>
</feature>
<feature type="domain" description="Cadherin" evidence="6">
    <location>
        <begin position="693"/>
        <end position="793"/>
    </location>
</feature>
<dbReference type="OrthoDB" id="5112730at2"/>
<organism evidence="7 8">
    <name type="scientific">Intrasporangium oryzae NRRL B-24470</name>
    <dbReference type="NCBI Taxonomy" id="1386089"/>
    <lineage>
        <taxon>Bacteria</taxon>
        <taxon>Bacillati</taxon>
        <taxon>Actinomycetota</taxon>
        <taxon>Actinomycetes</taxon>
        <taxon>Micrococcales</taxon>
        <taxon>Intrasporangiaceae</taxon>
        <taxon>Intrasporangium</taxon>
    </lineage>
</organism>
<dbReference type="Gene3D" id="2.60.40.3710">
    <property type="match status" value="3"/>
</dbReference>
<dbReference type="SMART" id="SM00112">
    <property type="entry name" value="CA"/>
    <property type="match status" value="2"/>
</dbReference>
<dbReference type="InterPro" id="IPR002126">
    <property type="entry name" value="Cadherin-like_dom"/>
</dbReference>
<dbReference type="eggNOG" id="COG3210">
    <property type="taxonomic scope" value="Bacteria"/>
</dbReference>
<dbReference type="InterPro" id="IPR032812">
    <property type="entry name" value="SbsA_Ig"/>
</dbReference>
<dbReference type="Pfam" id="PF17963">
    <property type="entry name" value="Big_9"/>
    <property type="match status" value="1"/>
</dbReference>
<evidence type="ECO:0000256" key="1">
    <source>
        <dbReference type="ARBA" id="ARBA00004167"/>
    </source>
</evidence>
<keyword evidence="5" id="KW-0325">Glycoprotein</keyword>
<dbReference type="GO" id="GO:0005886">
    <property type="term" value="C:plasma membrane"/>
    <property type="evidence" value="ECO:0007669"/>
    <property type="project" value="TreeGrafter"/>
</dbReference>
<dbReference type="GO" id="GO:0007156">
    <property type="term" value="P:homophilic cell adhesion via plasma membrane adhesion molecules"/>
    <property type="evidence" value="ECO:0007669"/>
    <property type="project" value="InterPro"/>
</dbReference>
<reference evidence="7 8" key="1">
    <citation type="submission" date="2013-08" db="EMBL/GenBank/DDBJ databases">
        <title>Intrasporangium oryzae NRRL B-24470.</title>
        <authorList>
            <person name="Liu H."/>
            <person name="Wang G."/>
        </authorList>
    </citation>
    <scope>NUCLEOTIDE SEQUENCE [LARGE SCALE GENOMIC DNA]</scope>
    <source>
        <strain evidence="7 8">NRRL B-24470</strain>
    </source>
</reference>
<keyword evidence="3" id="KW-0732">Signal</keyword>
<proteinExistence type="predicted"/>
<dbReference type="InterPro" id="IPR050174">
    <property type="entry name" value="Protocadherin/Cadherin-CA"/>
</dbReference>
<evidence type="ECO:0000313" key="7">
    <source>
        <dbReference type="EMBL" id="EWT02089.1"/>
    </source>
</evidence>
<dbReference type="CDD" id="cd11304">
    <property type="entry name" value="Cadherin_repeat"/>
    <property type="match status" value="2"/>
</dbReference>
<dbReference type="InterPro" id="IPR014755">
    <property type="entry name" value="Cu-Rt/internalin_Ig-like"/>
</dbReference>
<keyword evidence="4" id="KW-1133">Transmembrane helix</keyword>
<gene>
    <name evidence="7" type="ORF">N865_07345</name>
</gene>
<accession>W9GE09</accession>
<dbReference type="eggNOG" id="COG2374">
    <property type="taxonomic scope" value="Bacteria"/>
</dbReference>
<dbReference type="EMBL" id="AWSA01000014">
    <property type="protein sequence ID" value="EWT02089.1"/>
    <property type="molecule type" value="Genomic_DNA"/>
</dbReference>
<dbReference type="STRING" id="1386089.N865_07345"/>
<dbReference type="InterPro" id="IPR015919">
    <property type="entry name" value="Cadherin-like_sf"/>
</dbReference>
<evidence type="ECO:0000256" key="5">
    <source>
        <dbReference type="ARBA" id="ARBA00023180"/>
    </source>
</evidence>
<protein>
    <recommendedName>
        <fullName evidence="6">Cadherin domain-containing protein</fullName>
    </recommendedName>
</protein>
<evidence type="ECO:0000259" key="6">
    <source>
        <dbReference type="PROSITE" id="PS50268"/>
    </source>
</evidence>